<reference evidence="1 2" key="1">
    <citation type="submission" date="2022-05" db="EMBL/GenBank/DDBJ databases">
        <title>Genome Sequencing of Bee-Associated Microbes.</title>
        <authorList>
            <person name="Dunlap C."/>
        </authorList>
    </citation>
    <scope>NUCLEOTIDE SEQUENCE [LARGE SCALE GENOMIC DNA]</scope>
    <source>
        <strain evidence="1 2">NRRL B-04010</strain>
    </source>
</reference>
<sequence length="42" mass="4921">MKRCPRCDKTKKLIGQSEYYGWICEVCFFELVDEERGGTGDE</sequence>
<proteinExistence type="predicted"/>
<gene>
    <name evidence="1" type="ORF">M5X12_31860</name>
</gene>
<comment type="caution">
    <text evidence="1">The sequence shown here is derived from an EMBL/GenBank/DDBJ whole genome shotgun (WGS) entry which is preliminary data.</text>
</comment>
<protein>
    <submittedName>
        <fullName evidence="1">Uncharacterized protein</fullName>
    </submittedName>
</protein>
<accession>A0ABT4H7Z3</accession>
<evidence type="ECO:0000313" key="2">
    <source>
        <dbReference type="Proteomes" id="UP001527181"/>
    </source>
</evidence>
<organism evidence="1 2">
    <name type="scientific">Paenibacillus alvei</name>
    <name type="common">Bacillus alvei</name>
    <dbReference type="NCBI Taxonomy" id="44250"/>
    <lineage>
        <taxon>Bacteria</taxon>
        <taxon>Bacillati</taxon>
        <taxon>Bacillota</taxon>
        <taxon>Bacilli</taxon>
        <taxon>Bacillales</taxon>
        <taxon>Paenibacillaceae</taxon>
        <taxon>Paenibacillus</taxon>
    </lineage>
</organism>
<evidence type="ECO:0000313" key="1">
    <source>
        <dbReference type="EMBL" id="MCY9765094.1"/>
    </source>
</evidence>
<keyword evidence="2" id="KW-1185">Reference proteome</keyword>
<name>A0ABT4H7Z3_PAEAL</name>
<dbReference type="EMBL" id="JAMDNP010000171">
    <property type="protein sequence ID" value="MCY9765094.1"/>
    <property type="molecule type" value="Genomic_DNA"/>
</dbReference>
<dbReference type="RefSeq" id="WP_268600924.1">
    <property type="nucleotide sequence ID" value="NZ_JAMDNP010000171.1"/>
</dbReference>
<dbReference type="Proteomes" id="UP001527181">
    <property type="component" value="Unassembled WGS sequence"/>
</dbReference>